<dbReference type="InterPro" id="IPR021417">
    <property type="entry name" value="DUF3060"/>
</dbReference>
<proteinExistence type="predicted"/>
<reference evidence="2 3" key="1">
    <citation type="submission" date="2018-01" db="EMBL/GenBank/DDBJ databases">
        <title>Denitrification phenotypes of diverse strains of Pseudomonas stutzeri.</title>
        <authorList>
            <person name="Milligan D.A."/>
            <person name="Bergaust L."/>
            <person name="Bakken L.R."/>
            <person name="Frostegard A."/>
        </authorList>
    </citation>
    <scope>NUCLEOTIDE SEQUENCE [LARGE SCALE GENOMIC DNA]</scope>
    <source>
        <strain evidence="2 3">DSM 50238</strain>
    </source>
</reference>
<feature type="chain" id="PRO_5034960696" description="DUF3060 domain-containing protein" evidence="1">
    <location>
        <begin position="23"/>
        <end position="171"/>
    </location>
</feature>
<sequence length="171" mass="17535">MTPLFLAPALLAGLLASASASAAAQAAVIELDGIGLSRDVPCNGQAVNISGNGNRIQLTGDCGAVEVYGSDHQVSLQRAAALTVSGAENSVQAEAVGSLSVDTNRNRVRTAIVAGAEPAVVEVSGAEHELELRFDAPAQVSVEGADNQLLWQGQEPHFAVGGVDQRIERKP</sequence>
<comment type="caution">
    <text evidence="2">The sequence shown here is derived from an EMBL/GenBank/DDBJ whole genome shotgun (WGS) entry which is preliminary data.</text>
</comment>
<feature type="signal peptide" evidence="1">
    <location>
        <begin position="1"/>
        <end position="22"/>
    </location>
</feature>
<dbReference type="Proteomes" id="UP000235881">
    <property type="component" value="Unassembled WGS sequence"/>
</dbReference>
<organism evidence="2 3">
    <name type="scientific">Stutzerimonas degradans</name>
    <dbReference type="NCBI Taxonomy" id="2968968"/>
    <lineage>
        <taxon>Bacteria</taxon>
        <taxon>Pseudomonadati</taxon>
        <taxon>Pseudomonadota</taxon>
        <taxon>Gammaproteobacteria</taxon>
        <taxon>Pseudomonadales</taxon>
        <taxon>Pseudomonadaceae</taxon>
        <taxon>Stutzerimonas</taxon>
    </lineage>
</organism>
<evidence type="ECO:0000313" key="3">
    <source>
        <dbReference type="Proteomes" id="UP000235881"/>
    </source>
</evidence>
<accession>A0A8E2U4G1</accession>
<keyword evidence="3" id="KW-1185">Reference proteome</keyword>
<evidence type="ECO:0008006" key="4">
    <source>
        <dbReference type="Google" id="ProtNLM"/>
    </source>
</evidence>
<dbReference type="AlphaFoldDB" id="A0A8E2U4G1"/>
<dbReference type="Pfam" id="PF11259">
    <property type="entry name" value="DUF3060"/>
    <property type="match status" value="1"/>
</dbReference>
<evidence type="ECO:0000313" key="2">
    <source>
        <dbReference type="EMBL" id="PNF77533.1"/>
    </source>
</evidence>
<gene>
    <name evidence="2" type="ORF">CXK95_07555</name>
</gene>
<dbReference type="EMBL" id="POUK01000002">
    <property type="protein sequence ID" value="PNF77533.1"/>
    <property type="molecule type" value="Genomic_DNA"/>
</dbReference>
<evidence type="ECO:0000256" key="1">
    <source>
        <dbReference type="SAM" id="SignalP"/>
    </source>
</evidence>
<protein>
    <recommendedName>
        <fullName evidence="4">DUF3060 domain-containing protein</fullName>
    </recommendedName>
</protein>
<dbReference type="RefSeq" id="WP_102828147.1">
    <property type="nucleotide sequence ID" value="NZ_CP065721.1"/>
</dbReference>
<name>A0A8E2U4G1_9GAMM</name>
<keyword evidence="1" id="KW-0732">Signal</keyword>